<feature type="region of interest" description="Disordered" evidence="4">
    <location>
        <begin position="357"/>
        <end position="383"/>
    </location>
</feature>
<name>A0ABQ2ZRT7_9ACTN</name>
<dbReference type="PANTHER" id="PTHR24421:SF63">
    <property type="entry name" value="SENSOR HISTIDINE KINASE DESK"/>
    <property type="match status" value="1"/>
</dbReference>
<gene>
    <name evidence="7" type="ORF">GCM10010326_16290</name>
</gene>
<sequence length="762" mass="82359">MTAAALLGFFIIDAVFIWAENPPWWEDIAALFCFLAIMGLQLIHSFPQLLPRLHRYRYGTWAVQAVLAYVPIILFGSAWSGMTEFLTASSVLVFPAVIGWPLFGAGVLTSWALYSGRDTNTLLYNVLEGALIPLVIIGLSRMSDMIVKLHRSRAELSRLAVADERLRFARDLHDVLGYSLSAISLKCELAYRLLADAPARANEELGEVLRTSRKALADVRSVSRGYREMSLSGEAHAAVSMLSAAGIRTSLKFDGGELPGVVDTLLATVLREGLTNMLRHSKAEQCEIRAERRDGTAALILANDGIGRTRPPKSGADGGLASLDSRVRELGGALVHGSDGQGWFRLEAVVPLPAPAEAEQGEGRAAAPEASTAGRPSLPPRGLGHPDMVPRAASTMTFAVLIGYFLAYSVVAMSYRPPLGRAVVEEVCMVATLVLQLALSFQWRFDWLARHPWLLRYGAFAAMLLLQFVPWAFFGPSWLGLPGFVAGAALLTLPAVAAWPLVAGLTAVCGVELYLAGNMFWDIWYECAYTVMCGLVVFGLSRMAQLASELHWSRTEIARLAVTTERLRFARDLHDLLGFSLSAITLKCELVRRLAPTRPVQAQAELTEVLQIARQALADVRTVADGRQRMSLTEEAASATAMLAGVGIRATVDTDCGELPGDVETVLATMLREGLTNMLRHSRAAHCEIRAERTAAGVRLTLVNDGIDGCADTGLDSKLNGGSGIGNLTTRVNAVNGRLEAGARPDGWFELRAEVELLATAA</sequence>
<organism evidence="7 8">
    <name type="scientific">Streptomyces xanthochromogenes</name>
    <dbReference type="NCBI Taxonomy" id="67384"/>
    <lineage>
        <taxon>Bacteria</taxon>
        <taxon>Bacillati</taxon>
        <taxon>Actinomycetota</taxon>
        <taxon>Actinomycetes</taxon>
        <taxon>Kitasatosporales</taxon>
        <taxon>Streptomycetaceae</taxon>
        <taxon>Streptomyces</taxon>
    </lineage>
</organism>
<feature type="compositionally biased region" description="Low complexity" evidence="4">
    <location>
        <begin position="357"/>
        <end position="370"/>
    </location>
</feature>
<keyword evidence="2 7" id="KW-0418">Kinase</keyword>
<dbReference type="EMBL" id="BMUU01000002">
    <property type="protein sequence ID" value="GGY23496.1"/>
    <property type="molecule type" value="Genomic_DNA"/>
</dbReference>
<keyword evidence="3" id="KW-0902">Two-component regulatory system</keyword>
<dbReference type="PANTHER" id="PTHR24421">
    <property type="entry name" value="NITRATE/NITRITE SENSOR PROTEIN NARX-RELATED"/>
    <property type="match status" value="1"/>
</dbReference>
<evidence type="ECO:0000256" key="2">
    <source>
        <dbReference type="ARBA" id="ARBA00022777"/>
    </source>
</evidence>
<evidence type="ECO:0000256" key="3">
    <source>
        <dbReference type="ARBA" id="ARBA00023012"/>
    </source>
</evidence>
<comment type="caution">
    <text evidence="7">The sequence shown here is derived from an EMBL/GenBank/DDBJ whole genome shotgun (WGS) entry which is preliminary data.</text>
</comment>
<keyword evidence="8" id="KW-1185">Reference proteome</keyword>
<feature type="transmembrane region" description="Helical" evidence="5">
    <location>
        <begin position="121"/>
        <end position="139"/>
    </location>
</feature>
<dbReference type="SUPFAM" id="SSF55874">
    <property type="entry name" value="ATPase domain of HSP90 chaperone/DNA topoisomerase II/histidine kinase"/>
    <property type="match status" value="2"/>
</dbReference>
<keyword evidence="5" id="KW-1133">Transmembrane helix</keyword>
<evidence type="ECO:0000256" key="5">
    <source>
        <dbReference type="SAM" id="Phobius"/>
    </source>
</evidence>
<evidence type="ECO:0000313" key="8">
    <source>
        <dbReference type="Proteomes" id="UP000600946"/>
    </source>
</evidence>
<feature type="transmembrane region" description="Helical" evidence="5">
    <location>
        <begin position="457"/>
        <end position="474"/>
    </location>
</feature>
<evidence type="ECO:0000259" key="6">
    <source>
        <dbReference type="Pfam" id="PF07730"/>
    </source>
</evidence>
<dbReference type="RefSeq" id="WP_161244454.1">
    <property type="nucleotide sequence ID" value="NZ_BMUU01000002.1"/>
</dbReference>
<dbReference type="Gene3D" id="1.20.5.1930">
    <property type="match status" value="2"/>
</dbReference>
<evidence type="ECO:0000256" key="4">
    <source>
        <dbReference type="SAM" id="MobiDB-lite"/>
    </source>
</evidence>
<proteinExistence type="predicted"/>
<feature type="transmembrane region" description="Helical" evidence="5">
    <location>
        <begin position="91"/>
        <end position="114"/>
    </location>
</feature>
<evidence type="ECO:0000256" key="1">
    <source>
        <dbReference type="ARBA" id="ARBA00022679"/>
    </source>
</evidence>
<dbReference type="CDD" id="cd16917">
    <property type="entry name" value="HATPase_UhpB-NarQ-NarX-like"/>
    <property type="match status" value="2"/>
</dbReference>
<feature type="transmembrane region" description="Helical" evidence="5">
    <location>
        <begin position="58"/>
        <end position="79"/>
    </location>
</feature>
<feature type="domain" description="Signal transduction histidine kinase subgroup 3 dimerisation and phosphoacceptor" evidence="6">
    <location>
        <begin position="565"/>
        <end position="625"/>
    </location>
</feature>
<feature type="transmembrane region" description="Helical" evidence="5">
    <location>
        <begin position="523"/>
        <end position="544"/>
    </location>
</feature>
<feature type="domain" description="Signal transduction histidine kinase subgroup 3 dimerisation and phosphoacceptor" evidence="6">
    <location>
        <begin position="164"/>
        <end position="230"/>
    </location>
</feature>
<dbReference type="InterPro" id="IPR050482">
    <property type="entry name" value="Sensor_HK_TwoCompSys"/>
</dbReference>
<dbReference type="InterPro" id="IPR036890">
    <property type="entry name" value="HATPase_C_sf"/>
</dbReference>
<reference evidence="8" key="1">
    <citation type="journal article" date="2019" name="Int. J. Syst. Evol. Microbiol.">
        <title>The Global Catalogue of Microorganisms (GCM) 10K type strain sequencing project: providing services to taxonomists for standard genome sequencing and annotation.</title>
        <authorList>
            <consortium name="The Broad Institute Genomics Platform"/>
            <consortium name="The Broad Institute Genome Sequencing Center for Infectious Disease"/>
            <person name="Wu L."/>
            <person name="Ma J."/>
        </authorList>
    </citation>
    <scope>NUCLEOTIDE SEQUENCE [LARGE SCALE GENOMIC DNA]</scope>
    <source>
        <strain evidence="8">JCM 4594</strain>
    </source>
</reference>
<dbReference type="Gene3D" id="3.30.565.10">
    <property type="entry name" value="Histidine kinase-like ATPase, C-terminal domain"/>
    <property type="match status" value="2"/>
</dbReference>
<protein>
    <submittedName>
        <fullName evidence="7">Two-component sensor histidine kinase</fullName>
    </submittedName>
</protein>
<dbReference type="GO" id="GO:0016301">
    <property type="term" value="F:kinase activity"/>
    <property type="evidence" value="ECO:0007669"/>
    <property type="project" value="UniProtKB-KW"/>
</dbReference>
<dbReference type="Pfam" id="PF07730">
    <property type="entry name" value="HisKA_3"/>
    <property type="match status" value="2"/>
</dbReference>
<keyword evidence="5" id="KW-0812">Transmembrane</keyword>
<dbReference type="GeneID" id="96289629"/>
<keyword evidence="5" id="KW-0472">Membrane</keyword>
<dbReference type="Proteomes" id="UP000600946">
    <property type="component" value="Unassembled WGS sequence"/>
</dbReference>
<feature type="transmembrane region" description="Helical" evidence="5">
    <location>
        <begin position="396"/>
        <end position="415"/>
    </location>
</feature>
<feature type="transmembrane region" description="Helical" evidence="5">
    <location>
        <begin position="29"/>
        <end position="46"/>
    </location>
</feature>
<accession>A0ABQ2ZRT7</accession>
<dbReference type="InterPro" id="IPR011712">
    <property type="entry name" value="Sig_transdc_His_kin_sub3_dim/P"/>
</dbReference>
<keyword evidence="1" id="KW-0808">Transferase</keyword>
<evidence type="ECO:0000313" key="7">
    <source>
        <dbReference type="EMBL" id="GGY23496.1"/>
    </source>
</evidence>